<evidence type="ECO:0000256" key="1">
    <source>
        <dbReference type="ARBA" id="ARBA00004141"/>
    </source>
</evidence>
<gene>
    <name evidence="8" type="ORF">MKW98_017076</name>
</gene>
<dbReference type="GO" id="GO:0044038">
    <property type="term" value="P:cell wall macromolecule biosynthetic process"/>
    <property type="evidence" value="ECO:0007669"/>
    <property type="project" value="TreeGrafter"/>
</dbReference>
<keyword evidence="4 7" id="KW-0812">Transmembrane</keyword>
<feature type="transmembrane region" description="Helical" evidence="7">
    <location>
        <begin position="324"/>
        <end position="343"/>
    </location>
</feature>
<feature type="transmembrane region" description="Helical" evidence="7">
    <location>
        <begin position="440"/>
        <end position="460"/>
    </location>
</feature>
<dbReference type="Pfam" id="PF00953">
    <property type="entry name" value="Glycos_transf_4"/>
    <property type="match status" value="1"/>
</dbReference>
<evidence type="ECO:0000256" key="4">
    <source>
        <dbReference type="ARBA" id="ARBA00022692"/>
    </source>
</evidence>
<keyword evidence="9" id="KW-1185">Reference proteome</keyword>
<dbReference type="NCBIfam" id="TIGR00445">
    <property type="entry name" value="mraY"/>
    <property type="match status" value="1"/>
</dbReference>
<sequence length="510" mass="55297">MFPSSSYSSSVNLRLTRLGILKTGNRFSPSRTRNDISFRYCFSNNLKKLCGSRCQFKHQPRRSSLCIRAMDEDSMDMAFDDWDSDGIVGDSAFIMSSSGDDSDTDHLYNPVGGTELSSSNDHDDISSSPPNILLHRNRRKTYRIHRGVIINAGLMAFSVVFLLLVDCYSWRIVRQPLAPYYLTRPFLISAVAASCAGYLCVPLFSSLKLHQILRKEGPATHSHKKGTPTMGGLFFVPIGITTAIAIVGSSSVEVLGAAVATLAFGAIGLLDDLFSSIKNHNYGLPAWVKLLLEAAVGLWFSYWLDSTNISSPYSMKMLVPLPSPLGLIYLGKLYQVLTSFCFVSMGNGVNLTDGLDGLAGGTAALAFMGMSIAVLPISPDLAIFGASMAGSCIGFLVHNRYRASIFMGDTGSLALGGALAAMAACTGMFFPLFISSGVFVIEALSVIVQVSYLKSTRWLYRGAGRRIFRMAPFHHHLELCGFKEPLIVASTYLISSILCIFAGYIGLISA</sequence>
<name>A0AAD4XZF6_9MAGN</name>
<evidence type="ECO:0000313" key="8">
    <source>
        <dbReference type="EMBL" id="KAI3960352.1"/>
    </source>
</evidence>
<feature type="transmembrane region" description="Helical" evidence="7">
    <location>
        <begin position="355"/>
        <end position="375"/>
    </location>
</feature>
<dbReference type="HAMAP" id="MF_00038">
    <property type="entry name" value="MraY"/>
    <property type="match status" value="1"/>
</dbReference>
<dbReference type="PANTHER" id="PTHR22926">
    <property type="entry name" value="PHOSPHO-N-ACETYLMURAMOYL-PENTAPEPTIDE-TRANSFERASE"/>
    <property type="match status" value="1"/>
</dbReference>
<feature type="transmembrane region" description="Helical" evidence="7">
    <location>
        <begin position="286"/>
        <end position="304"/>
    </location>
</feature>
<dbReference type="GO" id="GO:0071555">
    <property type="term" value="P:cell wall organization"/>
    <property type="evidence" value="ECO:0007669"/>
    <property type="project" value="TreeGrafter"/>
</dbReference>
<keyword evidence="3" id="KW-0808">Transferase</keyword>
<dbReference type="InterPro" id="IPR003524">
    <property type="entry name" value="PNAcMuramoyl-5peptid_Trfase"/>
</dbReference>
<dbReference type="EMBL" id="JAJJMB010000948">
    <property type="protein sequence ID" value="KAI3960352.1"/>
    <property type="molecule type" value="Genomic_DNA"/>
</dbReference>
<evidence type="ECO:0000256" key="5">
    <source>
        <dbReference type="ARBA" id="ARBA00022989"/>
    </source>
</evidence>
<evidence type="ECO:0000256" key="7">
    <source>
        <dbReference type="SAM" id="Phobius"/>
    </source>
</evidence>
<keyword evidence="5 7" id="KW-1133">Transmembrane helix</keyword>
<keyword evidence="6 7" id="KW-0472">Membrane</keyword>
<accession>A0AAD4XZF6</accession>
<feature type="transmembrane region" description="Helical" evidence="7">
    <location>
        <begin position="413"/>
        <end position="434"/>
    </location>
</feature>
<feature type="transmembrane region" description="Helical" evidence="7">
    <location>
        <begin position="486"/>
        <end position="507"/>
    </location>
</feature>
<feature type="transmembrane region" description="Helical" evidence="7">
    <location>
        <begin position="228"/>
        <end position="248"/>
    </location>
</feature>
<dbReference type="Pfam" id="PF10555">
    <property type="entry name" value="MraY_sig1"/>
    <property type="match status" value="1"/>
</dbReference>
<evidence type="ECO:0000256" key="2">
    <source>
        <dbReference type="ARBA" id="ARBA00005583"/>
    </source>
</evidence>
<comment type="caution">
    <text evidence="8">The sequence shown here is derived from an EMBL/GenBank/DDBJ whole genome shotgun (WGS) entry which is preliminary data.</text>
</comment>
<organism evidence="8 9">
    <name type="scientific">Papaver atlanticum</name>
    <dbReference type="NCBI Taxonomy" id="357466"/>
    <lineage>
        <taxon>Eukaryota</taxon>
        <taxon>Viridiplantae</taxon>
        <taxon>Streptophyta</taxon>
        <taxon>Embryophyta</taxon>
        <taxon>Tracheophyta</taxon>
        <taxon>Spermatophyta</taxon>
        <taxon>Magnoliopsida</taxon>
        <taxon>Ranunculales</taxon>
        <taxon>Papaveraceae</taxon>
        <taxon>Papaveroideae</taxon>
        <taxon>Papaver</taxon>
    </lineage>
</organism>
<dbReference type="GO" id="GO:0008963">
    <property type="term" value="F:phospho-N-acetylmuramoyl-pentapeptide-transferase activity"/>
    <property type="evidence" value="ECO:0007669"/>
    <property type="project" value="InterPro"/>
</dbReference>
<dbReference type="GO" id="GO:0005886">
    <property type="term" value="C:plasma membrane"/>
    <property type="evidence" value="ECO:0007669"/>
    <property type="project" value="TreeGrafter"/>
</dbReference>
<comment type="subcellular location">
    <subcellularLocation>
        <location evidence="1">Membrane</location>
        <topology evidence="1">Multi-pass membrane protein</topology>
    </subcellularLocation>
</comment>
<dbReference type="PROSITE" id="PS01348">
    <property type="entry name" value="MRAY_2"/>
    <property type="match status" value="1"/>
</dbReference>
<dbReference type="CDD" id="cd06852">
    <property type="entry name" value="GT_MraY"/>
    <property type="match status" value="1"/>
</dbReference>
<dbReference type="InterPro" id="IPR018480">
    <property type="entry name" value="PNAcMuramoyl-5peptid_Trfase_CS"/>
</dbReference>
<dbReference type="PROSITE" id="PS01347">
    <property type="entry name" value="MRAY_1"/>
    <property type="match status" value="1"/>
</dbReference>
<feature type="transmembrane region" description="Helical" evidence="7">
    <location>
        <begin position="148"/>
        <end position="165"/>
    </location>
</feature>
<evidence type="ECO:0008006" key="10">
    <source>
        <dbReference type="Google" id="ProtNLM"/>
    </source>
</evidence>
<feature type="transmembrane region" description="Helical" evidence="7">
    <location>
        <begin position="381"/>
        <end position="401"/>
    </location>
</feature>
<evidence type="ECO:0000313" key="9">
    <source>
        <dbReference type="Proteomes" id="UP001202328"/>
    </source>
</evidence>
<protein>
    <recommendedName>
        <fullName evidence="10">Phospho-N-acetylmuramoyl-pentapeptide-transferase</fullName>
    </recommendedName>
</protein>
<feature type="transmembrane region" description="Helical" evidence="7">
    <location>
        <begin position="185"/>
        <end position="207"/>
    </location>
</feature>
<dbReference type="InterPro" id="IPR000715">
    <property type="entry name" value="Glycosyl_transferase_4"/>
</dbReference>
<feature type="transmembrane region" description="Helical" evidence="7">
    <location>
        <begin position="254"/>
        <end position="274"/>
    </location>
</feature>
<proteinExistence type="inferred from homology"/>
<reference evidence="8" key="1">
    <citation type="submission" date="2022-04" db="EMBL/GenBank/DDBJ databases">
        <title>A functionally conserved STORR gene fusion in Papaver species that diverged 16.8 million years ago.</title>
        <authorList>
            <person name="Catania T."/>
        </authorList>
    </citation>
    <scope>NUCLEOTIDE SEQUENCE</scope>
    <source>
        <strain evidence="8">S-188037</strain>
    </source>
</reference>
<evidence type="ECO:0000256" key="6">
    <source>
        <dbReference type="ARBA" id="ARBA00023136"/>
    </source>
</evidence>
<dbReference type="Proteomes" id="UP001202328">
    <property type="component" value="Unassembled WGS sequence"/>
</dbReference>
<evidence type="ECO:0000256" key="3">
    <source>
        <dbReference type="ARBA" id="ARBA00022679"/>
    </source>
</evidence>
<dbReference type="AlphaFoldDB" id="A0AAD4XZF6"/>
<comment type="similarity">
    <text evidence="2">Belongs to the glycosyltransferase 4 family. MraY subfamily.</text>
</comment>
<dbReference type="PANTHER" id="PTHR22926:SF5">
    <property type="entry name" value="PHOSPHO-N-ACETYLMURAMOYL-PENTAPEPTIDE-TRANSFERASE HOMOLOG"/>
    <property type="match status" value="1"/>
</dbReference>